<reference evidence="10 11" key="1">
    <citation type="submission" date="2017-08" db="EMBL/GenBank/DDBJ databases">
        <title>Infants hospitalized years apart are colonized by the same room-sourced microbial strains.</title>
        <authorList>
            <person name="Brooks B."/>
            <person name="Olm M.R."/>
            <person name="Firek B.A."/>
            <person name="Baker R."/>
            <person name="Thomas B.C."/>
            <person name="Morowitz M.J."/>
            <person name="Banfield J.F."/>
        </authorList>
    </citation>
    <scope>NUCLEOTIDE SEQUENCE [LARGE SCALE GENOMIC DNA]</scope>
    <source>
        <strain evidence="10">S2_003_000_R2_14</strain>
    </source>
</reference>
<keyword evidence="3" id="KW-1003">Cell membrane</keyword>
<dbReference type="Pfam" id="PF25539">
    <property type="entry name" value="Bestrophin_2"/>
    <property type="match status" value="1"/>
</dbReference>
<evidence type="ECO:0000256" key="1">
    <source>
        <dbReference type="ARBA" id="ARBA00004651"/>
    </source>
</evidence>
<dbReference type="PANTHER" id="PTHR33281">
    <property type="entry name" value="UPF0187 PROTEIN YNEE"/>
    <property type="match status" value="1"/>
</dbReference>
<evidence type="ECO:0000256" key="5">
    <source>
        <dbReference type="ARBA" id="ARBA00022989"/>
    </source>
</evidence>
<name>A0A2W5VG50_9BACT</name>
<feature type="transmembrane region" description="Helical" evidence="9">
    <location>
        <begin position="259"/>
        <end position="277"/>
    </location>
</feature>
<evidence type="ECO:0000256" key="2">
    <source>
        <dbReference type="ARBA" id="ARBA00022448"/>
    </source>
</evidence>
<keyword evidence="5 9" id="KW-1133">Transmembrane helix</keyword>
<protein>
    <submittedName>
        <fullName evidence="10">Multidrug transporter</fullName>
    </submittedName>
</protein>
<keyword evidence="4 9" id="KW-0812">Transmembrane</keyword>
<comment type="caution">
    <text evidence="10">The sequence shown here is derived from an EMBL/GenBank/DDBJ whole genome shotgun (WGS) entry which is preliminary data.</text>
</comment>
<accession>A0A2W5VG50</accession>
<sequence>MHTGRHYTAVEIFFWTLRDTVVFVFVAAAPTVAWAAFGQNWLSIPWQPVALVGTAVAFVTGFKNNAAYGRLWEARTIWGGIVDVSRTWAVQVLDMPTSAPDVKRTLVYRHIAWLTALRFQLRETRPWEHIKTQRENMEYAKRYDVPEWKSDLATELTPLLSDAEKTHVLSKKNRATHLLAAQSKQLQDMSTKGELTELRFIELERAIANLYDCQGRAERIKNFPYPRQFATLNTYFIWMLTLSMPFALMPELAKLGPHYVWLTIPIASAVSWIFHMLDKIGEASENPFEGGPNDVPISTMARTIEIDLRELLGEAPPAGLPSRNNVQM</sequence>
<gene>
    <name evidence="10" type="ORF">DI536_09210</name>
</gene>
<keyword evidence="7 9" id="KW-0472">Membrane</keyword>
<evidence type="ECO:0000313" key="10">
    <source>
        <dbReference type="EMBL" id="PZR15074.1"/>
    </source>
</evidence>
<dbReference type="GO" id="GO:0005254">
    <property type="term" value="F:chloride channel activity"/>
    <property type="evidence" value="ECO:0007669"/>
    <property type="project" value="InterPro"/>
</dbReference>
<evidence type="ECO:0000256" key="6">
    <source>
        <dbReference type="ARBA" id="ARBA00023065"/>
    </source>
</evidence>
<comment type="subcellular location">
    <subcellularLocation>
        <location evidence="1">Cell membrane</location>
        <topology evidence="1">Multi-pass membrane protein</topology>
    </subcellularLocation>
</comment>
<keyword evidence="6" id="KW-0406">Ion transport</keyword>
<keyword evidence="2" id="KW-0813">Transport</keyword>
<dbReference type="EMBL" id="QFQP01000006">
    <property type="protein sequence ID" value="PZR15074.1"/>
    <property type="molecule type" value="Genomic_DNA"/>
</dbReference>
<dbReference type="InterPro" id="IPR044669">
    <property type="entry name" value="YneE/VCCN1/2-like"/>
</dbReference>
<evidence type="ECO:0000256" key="7">
    <source>
        <dbReference type="ARBA" id="ARBA00023136"/>
    </source>
</evidence>
<evidence type="ECO:0000256" key="8">
    <source>
        <dbReference type="ARBA" id="ARBA00034708"/>
    </source>
</evidence>
<evidence type="ECO:0000256" key="4">
    <source>
        <dbReference type="ARBA" id="ARBA00022692"/>
    </source>
</evidence>
<comment type="similarity">
    <text evidence="8">Belongs to the anion channel-forming bestrophin (TC 1.A.46) family.</text>
</comment>
<feature type="transmembrane region" description="Helical" evidence="9">
    <location>
        <begin position="43"/>
        <end position="62"/>
    </location>
</feature>
<dbReference type="AlphaFoldDB" id="A0A2W5VG50"/>
<feature type="transmembrane region" description="Helical" evidence="9">
    <location>
        <begin position="12"/>
        <end position="37"/>
    </location>
</feature>
<evidence type="ECO:0000313" key="11">
    <source>
        <dbReference type="Proteomes" id="UP000249061"/>
    </source>
</evidence>
<organism evidence="10 11">
    <name type="scientific">Archangium gephyra</name>
    <dbReference type="NCBI Taxonomy" id="48"/>
    <lineage>
        <taxon>Bacteria</taxon>
        <taxon>Pseudomonadati</taxon>
        <taxon>Myxococcota</taxon>
        <taxon>Myxococcia</taxon>
        <taxon>Myxococcales</taxon>
        <taxon>Cystobacterineae</taxon>
        <taxon>Archangiaceae</taxon>
        <taxon>Archangium</taxon>
    </lineage>
</organism>
<feature type="transmembrane region" description="Helical" evidence="9">
    <location>
        <begin position="229"/>
        <end position="247"/>
    </location>
</feature>
<evidence type="ECO:0000256" key="9">
    <source>
        <dbReference type="SAM" id="Phobius"/>
    </source>
</evidence>
<evidence type="ECO:0000256" key="3">
    <source>
        <dbReference type="ARBA" id="ARBA00022475"/>
    </source>
</evidence>
<dbReference type="GO" id="GO:0005886">
    <property type="term" value="C:plasma membrane"/>
    <property type="evidence" value="ECO:0007669"/>
    <property type="project" value="UniProtKB-SubCell"/>
</dbReference>
<proteinExistence type="inferred from homology"/>
<dbReference type="Proteomes" id="UP000249061">
    <property type="component" value="Unassembled WGS sequence"/>
</dbReference>
<dbReference type="PANTHER" id="PTHR33281:SF19">
    <property type="entry name" value="VOLTAGE-DEPENDENT ANION CHANNEL-FORMING PROTEIN YNEE"/>
    <property type="match status" value="1"/>
</dbReference>